<evidence type="ECO:0000313" key="2">
    <source>
        <dbReference type="Proteomes" id="UP000308886"/>
    </source>
</evidence>
<comment type="caution">
    <text evidence="1">The sequence shown here is derived from an EMBL/GenBank/DDBJ whole genome shotgun (WGS) entry which is preliminary data.</text>
</comment>
<sequence length="161" mass="17561">MKKICMVLVALAMALTASAQFEEGKFYTNASLDGLGVSYNGASGLKFGVSAQAGYFIVDNWMVLAKAGFSTQTKESSGNTVLSLGAGARYYIIQNGLYLGLNAQYKHAHNYNDLVPEIEIGYAFFVNKHVTIEPALYYDQSFKDHGNFSTIGARVGMGFYF</sequence>
<dbReference type="EMBL" id="SRZC01000014">
    <property type="protein sequence ID" value="TGX81723.1"/>
    <property type="molecule type" value="Genomic_DNA"/>
</dbReference>
<evidence type="ECO:0000313" key="1">
    <source>
        <dbReference type="EMBL" id="TGX81723.1"/>
    </source>
</evidence>
<organism evidence="1 2">
    <name type="scientific">Palleniella muris</name>
    <dbReference type="NCBI Taxonomy" id="3038145"/>
    <lineage>
        <taxon>Bacteria</taxon>
        <taxon>Pseudomonadati</taxon>
        <taxon>Bacteroidota</taxon>
        <taxon>Bacteroidia</taxon>
        <taxon>Bacteroidales</taxon>
        <taxon>Prevotellaceae</taxon>
        <taxon>Palleniella</taxon>
    </lineage>
</organism>
<accession>A0AC61QPF1</accession>
<keyword evidence="2" id="KW-1185">Reference proteome</keyword>
<name>A0AC61QPF1_9BACT</name>
<reference evidence="1" key="1">
    <citation type="submission" date="2019-04" db="EMBL/GenBank/DDBJ databases">
        <title>Microbes associate with the intestines of laboratory mice.</title>
        <authorList>
            <person name="Navarre W."/>
            <person name="Wong E."/>
            <person name="Huang K."/>
            <person name="Tropini C."/>
            <person name="Ng K."/>
            <person name="Yu B."/>
        </authorList>
    </citation>
    <scope>NUCLEOTIDE SEQUENCE</scope>
    <source>
        <strain evidence="1">NM73_A23</strain>
    </source>
</reference>
<proteinExistence type="predicted"/>
<protein>
    <submittedName>
        <fullName evidence="1">Uncharacterized protein</fullName>
    </submittedName>
</protein>
<dbReference type="Proteomes" id="UP000308886">
    <property type="component" value="Unassembled WGS sequence"/>
</dbReference>
<gene>
    <name evidence="1" type="ORF">E5358_09330</name>
</gene>